<gene>
    <name evidence="1" type="ORF">HPB47_005419</name>
</gene>
<evidence type="ECO:0000313" key="2">
    <source>
        <dbReference type="Proteomes" id="UP000805193"/>
    </source>
</evidence>
<reference evidence="1 2" key="1">
    <citation type="journal article" date="2020" name="Cell">
        <title>Large-Scale Comparative Analyses of Tick Genomes Elucidate Their Genetic Diversity and Vector Capacities.</title>
        <authorList>
            <consortium name="Tick Genome and Microbiome Consortium (TIGMIC)"/>
            <person name="Jia N."/>
            <person name="Wang J."/>
            <person name="Shi W."/>
            <person name="Du L."/>
            <person name="Sun Y."/>
            <person name="Zhan W."/>
            <person name="Jiang J.F."/>
            <person name="Wang Q."/>
            <person name="Zhang B."/>
            <person name="Ji P."/>
            <person name="Bell-Sakyi L."/>
            <person name="Cui X.M."/>
            <person name="Yuan T.T."/>
            <person name="Jiang B.G."/>
            <person name="Yang W.F."/>
            <person name="Lam T.T."/>
            <person name="Chang Q.C."/>
            <person name="Ding S.J."/>
            <person name="Wang X.J."/>
            <person name="Zhu J.G."/>
            <person name="Ruan X.D."/>
            <person name="Zhao L."/>
            <person name="Wei J.T."/>
            <person name="Ye R.Z."/>
            <person name="Que T.C."/>
            <person name="Du C.H."/>
            <person name="Zhou Y.H."/>
            <person name="Cheng J.X."/>
            <person name="Dai P.F."/>
            <person name="Guo W.B."/>
            <person name="Han X.H."/>
            <person name="Huang E.J."/>
            <person name="Li L.F."/>
            <person name="Wei W."/>
            <person name="Gao Y.C."/>
            <person name="Liu J.Z."/>
            <person name="Shao H.Z."/>
            <person name="Wang X."/>
            <person name="Wang C.C."/>
            <person name="Yang T.C."/>
            <person name="Huo Q.B."/>
            <person name="Li W."/>
            <person name="Chen H.Y."/>
            <person name="Chen S.E."/>
            <person name="Zhou L.G."/>
            <person name="Ni X.B."/>
            <person name="Tian J.H."/>
            <person name="Sheng Y."/>
            <person name="Liu T."/>
            <person name="Pan Y.S."/>
            <person name="Xia L.Y."/>
            <person name="Li J."/>
            <person name="Zhao F."/>
            <person name="Cao W.C."/>
        </authorList>
    </citation>
    <scope>NUCLEOTIDE SEQUENCE [LARGE SCALE GENOMIC DNA]</scope>
    <source>
        <strain evidence="1">Iper-2018</strain>
    </source>
</reference>
<keyword evidence="2" id="KW-1185">Reference proteome</keyword>
<protein>
    <submittedName>
        <fullName evidence="1">Uncharacterized protein</fullName>
    </submittedName>
</protein>
<proteinExistence type="predicted"/>
<sequence>MEVVNEPGVPTRTGTSTVRDTTPDLTLVRGNLDVTWRNTGENLGSDHDIVRVTLGGTDIKAKLGQANITDWDRLRRSADSEGEDEDQDTKTYEAWAKKQQVGVTRHQAKKNGEQENVHITIDGTNITPTTQARILGVIFQNNGKAEASIDKIKVSTEQISNMIRRVTNRRRGLKEDDALTLVQAFVTSRIVYAAPYLKLLKKDRDQLNVIIRKATQMALGMPRHSSTNKLLGMAKHNVVEELIEAHLSNQRIRLSRTSAGRRVLARLGWQEADRKETGPLPRLWAHKIDSKPLPRNMRPGRNDGRRAARIAALTKTLDQIEEEEEGVTLYTDASLPKFSSKATLAVTTRDALVTCASIKTSFPEVAEEAAIALVLAQPKVGRIVTDSQKAYNRYRKGWVSLAALDILKRKRNIRERKVELIWTPAHSGLEGNELAQQFAGGIEHRVEEGEPQSIISYKDITNYYRTERRRYPDPHKSLSREQQVIYRQIQAGSFPHPYLQNKMYPERYKKECNFCKNQLGTLQHAIGVCDFVKPIPPPLTIPTTPPHPSSSLTERWETLLTSPVLEDQLVLISRGQAAREAYGSRDEGTTSIDSVVISSVQ</sequence>
<comment type="caution">
    <text evidence="1">The sequence shown here is derived from an EMBL/GenBank/DDBJ whole genome shotgun (WGS) entry which is preliminary data.</text>
</comment>
<organism evidence="1 2">
    <name type="scientific">Ixodes persulcatus</name>
    <name type="common">Taiga tick</name>
    <dbReference type="NCBI Taxonomy" id="34615"/>
    <lineage>
        <taxon>Eukaryota</taxon>
        <taxon>Metazoa</taxon>
        <taxon>Ecdysozoa</taxon>
        <taxon>Arthropoda</taxon>
        <taxon>Chelicerata</taxon>
        <taxon>Arachnida</taxon>
        <taxon>Acari</taxon>
        <taxon>Parasitiformes</taxon>
        <taxon>Ixodida</taxon>
        <taxon>Ixodoidea</taxon>
        <taxon>Ixodidae</taxon>
        <taxon>Ixodinae</taxon>
        <taxon>Ixodes</taxon>
    </lineage>
</organism>
<name>A0AC60PDW3_IXOPE</name>
<evidence type="ECO:0000313" key="1">
    <source>
        <dbReference type="EMBL" id="KAG0417681.1"/>
    </source>
</evidence>
<dbReference type="Proteomes" id="UP000805193">
    <property type="component" value="Unassembled WGS sequence"/>
</dbReference>
<accession>A0AC60PDW3</accession>
<dbReference type="EMBL" id="JABSTQ010010817">
    <property type="protein sequence ID" value="KAG0417681.1"/>
    <property type="molecule type" value="Genomic_DNA"/>
</dbReference>